<dbReference type="EMBL" id="CCND01000049">
    <property type="protein sequence ID" value="CDX62562.1"/>
    <property type="molecule type" value="Genomic_DNA"/>
</dbReference>
<gene>
    <name evidence="1" type="ORF">MPL1032_60111</name>
</gene>
<organism evidence="1 2">
    <name type="scientific">Mesorhizobium plurifarium</name>
    <dbReference type="NCBI Taxonomy" id="69974"/>
    <lineage>
        <taxon>Bacteria</taxon>
        <taxon>Pseudomonadati</taxon>
        <taxon>Pseudomonadota</taxon>
        <taxon>Alphaproteobacteria</taxon>
        <taxon>Hyphomicrobiales</taxon>
        <taxon>Phyllobacteriaceae</taxon>
        <taxon>Mesorhizobium</taxon>
    </lineage>
</organism>
<sequence>MAKCDQCGNDYDKAFLVSLGGQTYTFDSFECAVQKLAPTCPHCRVRIMGHGVEQGDVIYCCAHCAGQEGANALTDRAP</sequence>
<proteinExistence type="predicted"/>
<evidence type="ECO:0000313" key="2">
    <source>
        <dbReference type="Proteomes" id="UP000182888"/>
    </source>
</evidence>
<protein>
    <recommendedName>
        <fullName evidence="3">Metallothionein</fullName>
    </recommendedName>
</protein>
<evidence type="ECO:0000313" key="1">
    <source>
        <dbReference type="EMBL" id="CDX62562.1"/>
    </source>
</evidence>
<evidence type="ECO:0008006" key="3">
    <source>
        <dbReference type="Google" id="ProtNLM"/>
    </source>
</evidence>
<reference evidence="2" key="1">
    <citation type="submission" date="2014-08" db="EMBL/GenBank/DDBJ databases">
        <authorList>
            <person name="Edwards T."/>
        </authorList>
    </citation>
    <scope>NUCLEOTIDE SEQUENCE [LARGE SCALE GENOMIC DNA]</scope>
</reference>
<dbReference type="Proteomes" id="UP000182888">
    <property type="component" value="Unassembled WGS sequence"/>
</dbReference>
<name>A0A0K2W637_MESPL</name>
<accession>A0A0K2W637</accession>
<dbReference type="AlphaFoldDB" id="A0A0K2W637"/>